<keyword evidence="3" id="KW-1185">Reference proteome</keyword>
<dbReference type="PANTHER" id="PTHR22916:SF3">
    <property type="entry name" value="UDP-GLCNAC:BETAGAL BETA-1,3-N-ACETYLGLUCOSAMINYLTRANSFERASE-LIKE PROTEIN 1"/>
    <property type="match status" value="1"/>
</dbReference>
<dbReference type="SUPFAM" id="SSF53448">
    <property type="entry name" value="Nucleotide-diphospho-sugar transferases"/>
    <property type="match status" value="1"/>
</dbReference>
<evidence type="ECO:0000313" key="2">
    <source>
        <dbReference type="EMBL" id="MFC7357409.1"/>
    </source>
</evidence>
<dbReference type="InterPro" id="IPR029044">
    <property type="entry name" value="Nucleotide-diphossugar_trans"/>
</dbReference>
<dbReference type="Pfam" id="PF00535">
    <property type="entry name" value="Glycos_transf_2"/>
    <property type="match status" value="1"/>
</dbReference>
<feature type="domain" description="Glycosyltransferase 2-like" evidence="1">
    <location>
        <begin position="3"/>
        <end position="137"/>
    </location>
</feature>
<name>A0ABW2MVJ5_9FLAO</name>
<gene>
    <name evidence="2" type="ORF">ACFQO1_06905</name>
</gene>
<comment type="caution">
    <text evidence="2">The sequence shown here is derived from an EMBL/GenBank/DDBJ whole genome shotgun (WGS) entry which is preliminary data.</text>
</comment>
<organism evidence="2 3">
    <name type="scientific">Jejudonia soesokkakensis</name>
    <dbReference type="NCBI Taxonomy" id="1323432"/>
    <lineage>
        <taxon>Bacteria</taxon>
        <taxon>Pseudomonadati</taxon>
        <taxon>Bacteroidota</taxon>
        <taxon>Flavobacteriia</taxon>
        <taxon>Flavobacteriales</taxon>
        <taxon>Flavobacteriaceae</taxon>
        <taxon>Jejudonia</taxon>
    </lineage>
</organism>
<dbReference type="PANTHER" id="PTHR22916">
    <property type="entry name" value="GLYCOSYLTRANSFERASE"/>
    <property type="match status" value="1"/>
</dbReference>
<accession>A0ABW2MVJ5</accession>
<dbReference type="CDD" id="cd00761">
    <property type="entry name" value="Glyco_tranf_GTA_type"/>
    <property type="match status" value="1"/>
</dbReference>
<sequence length="311" mass="36430">MISVIVPLYNKELFVAQTIHSVLNQTFDHFEILVINDGSTDSSLEVVSTIKDERLRIISIENSGVSVARNTGIEHAKYDWIAFLDADDWWAPTFISDIKKAMNNFTNQFIFATGRSRVFNKETERYSHTFLPENGATEALNYFQIISKYLPPINSSNVVIHKNLFHENGYFKEGQLKHEDHDLWLRLCIENEVIFINKPLSFYRKTEADSASNSHYNASDFLLYLNTIKGVYDQLSETNKHYLKMYANRFTALTYLKNYKNYTSVERDTLNPFLNFFCEGNYRSAIRISRTLPFSIYPFLKLLQLKWKKER</sequence>
<dbReference type="InterPro" id="IPR001173">
    <property type="entry name" value="Glyco_trans_2-like"/>
</dbReference>
<proteinExistence type="predicted"/>
<evidence type="ECO:0000259" key="1">
    <source>
        <dbReference type="Pfam" id="PF00535"/>
    </source>
</evidence>
<dbReference type="EMBL" id="JBHTBN010000003">
    <property type="protein sequence ID" value="MFC7357409.1"/>
    <property type="molecule type" value="Genomic_DNA"/>
</dbReference>
<evidence type="ECO:0000313" key="3">
    <source>
        <dbReference type="Proteomes" id="UP001596415"/>
    </source>
</evidence>
<dbReference type="RefSeq" id="WP_380217256.1">
    <property type="nucleotide sequence ID" value="NZ_JBHTBN010000003.1"/>
</dbReference>
<dbReference type="Proteomes" id="UP001596415">
    <property type="component" value="Unassembled WGS sequence"/>
</dbReference>
<dbReference type="Gene3D" id="3.90.550.10">
    <property type="entry name" value="Spore Coat Polysaccharide Biosynthesis Protein SpsA, Chain A"/>
    <property type="match status" value="1"/>
</dbReference>
<reference evidence="3" key="1">
    <citation type="journal article" date="2019" name="Int. J. Syst. Evol. Microbiol.">
        <title>The Global Catalogue of Microorganisms (GCM) 10K type strain sequencing project: providing services to taxonomists for standard genome sequencing and annotation.</title>
        <authorList>
            <consortium name="The Broad Institute Genomics Platform"/>
            <consortium name="The Broad Institute Genome Sequencing Center for Infectious Disease"/>
            <person name="Wu L."/>
            <person name="Ma J."/>
        </authorList>
    </citation>
    <scope>NUCLEOTIDE SEQUENCE [LARGE SCALE GENOMIC DNA]</scope>
    <source>
        <strain evidence="3">CGMCC 1.16306</strain>
    </source>
</reference>
<protein>
    <submittedName>
        <fullName evidence="2">Glycosyltransferase family 2 protein</fullName>
    </submittedName>
</protein>